<reference evidence="1 2" key="1">
    <citation type="submission" date="2015-01" db="EMBL/GenBank/DDBJ databases">
        <title>Evolution of Trichinella species and genotypes.</title>
        <authorList>
            <person name="Korhonen P.K."/>
            <person name="Edoardo P."/>
            <person name="Giuseppe L.R."/>
            <person name="Gasser R.B."/>
        </authorList>
    </citation>
    <scope>NUCLEOTIDE SEQUENCE [LARGE SCALE GENOMIC DNA]</scope>
    <source>
        <strain evidence="1">ISS2496</strain>
    </source>
</reference>
<comment type="caution">
    <text evidence="1">The sequence shown here is derived from an EMBL/GenBank/DDBJ whole genome shotgun (WGS) entry which is preliminary data.</text>
</comment>
<proteinExistence type="predicted"/>
<evidence type="ECO:0000313" key="1">
    <source>
        <dbReference type="EMBL" id="KRY06766.1"/>
    </source>
</evidence>
<protein>
    <submittedName>
        <fullName evidence="1">Uncharacterized protein</fullName>
    </submittedName>
</protein>
<keyword evidence="2" id="KW-1185">Reference proteome</keyword>
<accession>A0A0V0Z2T8</accession>
<organism evidence="1 2">
    <name type="scientific">Trichinella patagoniensis</name>
    <dbReference type="NCBI Taxonomy" id="990121"/>
    <lineage>
        <taxon>Eukaryota</taxon>
        <taxon>Metazoa</taxon>
        <taxon>Ecdysozoa</taxon>
        <taxon>Nematoda</taxon>
        <taxon>Enoplea</taxon>
        <taxon>Dorylaimia</taxon>
        <taxon>Trichinellida</taxon>
        <taxon>Trichinellidae</taxon>
        <taxon>Trichinella</taxon>
    </lineage>
</organism>
<dbReference type="EMBL" id="JYDQ01000674">
    <property type="protein sequence ID" value="KRY06766.1"/>
    <property type="molecule type" value="Genomic_DNA"/>
</dbReference>
<gene>
    <name evidence="1" type="ORF">T12_15820</name>
</gene>
<evidence type="ECO:0000313" key="2">
    <source>
        <dbReference type="Proteomes" id="UP000054783"/>
    </source>
</evidence>
<dbReference type="Proteomes" id="UP000054783">
    <property type="component" value="Unassembled WGS sequence"/>
</dbReference>
<dbReference type="AlphaFoldDB" id="A0A0V0Z2T8"/>
<name>A0A0V0Z2T8_9BILA</name>
<sequence>MDTYNSPCPVVVASIASKVSATDSYQTVRLTVSLRSQLY</sequence>